<reference evidence="5" key="1">
    <citation type="submission" date="2025-08" db="UniProtKB">
        <authorList>
            <consortium name="RefSeq"/>
        </authorList>
    </citation>
    <scope>IDENTIFICATION</scope>
    <source>
        <strain evidence="5">Tuebingen</strain>
        <tissue evidence="5">Fibroblasts and whole tissue</tissue>
    </source>
</reference>
<evidence type="ECO:0000313" key="6">
    <source>
        <dbReference type="ZFIN" id="ZDB-GENE-121214-189"/>
    </source>
</evidence>
<dbReference type="OMA" id="HGCLMEI"/>
<name>A0AB40E9M4_DANRE</name>
<evidence type="ECO:0000313" key="5">
    <source>
        <dbReference type="RefSeq" id="XP_002664794.6"/>
    </source>
</evidence>
<evidence type="ECO:0000256" key="1">
    <source>
        <dbReference type="ARBA" id="ARBA00008535"/>
    </source>
</evidence>
<protein>
    <submittedName>
        <fullName evidence="5">GTPase IMAP family member 8 isoform X1</fullName>
    </submittedName>
</protein>
<dbReference type="KEGG" id="dre:100331025"/>
<sequence length="554" mass="61795">MKIIGPMCIKVLFEMLDIILKSSDLFLTCQMTLISERKPSAALKQIKQTSLKLSHIHRNAEAHGGTEKTTEEDTTRSTSPDLRIILLGKTGSGKSSTGNTILDNKYFKADFSAVSVTKTCESGKLKIGERIISVVDTPGLFDTTMSKQKMKDEIVKCVYKCLPGPHVFLLVARLGVRFTDEEKSAVKWIQENFGEKAPRHTIVLFTHADQLKRKTLAAYIRESDELQALVDECGGRVHAFHNEDTSDRTQVNKLMEKIEKLVEENGGQYYTDEMFQEAQRKILNRGQFWSGKPRIVLLGKTGSGKTSVLETIVNKECFEWKNPPNTETSELHEAHVCGKSITIIDTPGLTDASQKTTKKEIQKLVVMSAPGPHVFLLVIKVNSRFIEEEKNIMNWLQENIGEDAAHYSIVLFTHGDLEKLINKNNEDSPDFHAFAESFSSRYHLFNNQDSDNCTQVSALLEKIEKTAEGNRWQYYTNERFQKIIERDVYLEKVKETLHKVALGVGPVGAAAMVTGGVVLGVTELVLAPAIMLAGGGLFIAGAAGLYLGKKLIKK</sequence>
<dbReference type="AGR" id="ZFIN:ZDB-GENE-121214-189"/>
<keyword evidence="2" id="KW-0547">Nucleotide-binding</keyword>
<dbReference type="PANTHER" id="PTHR10903:SF188">
    <property type="entry name" value="GTPASE IMAP FAMILY MEMBER 2-LIKE-RELATED"/>
    <property type="match status" value="1"/>
</dbReference>
<organism evidence="4 5">
    <name type="scientific">Danio rerio</name>
    <name type="common">Zebrafish</name>
    <name type="synonym">Brachydanio rerio</name>
    <dbReference type="NCBI Taxonomy" id="7955"/>
    <lineage>
        <taxon>Eukaryota</taxon>
        <taxon>Metazoa</taxon>
        <taxon>Chordata</taxon>
        <taxon>Craniata</taxon>
        <taxon>Vertebrata</taxon>
        <taxon>Euteleostomi</taxon>
        <taxon>Actinopterygii</taxon>
        <taxon>Neopterygii</taxon>
        <taxon>Teleostei</taxon>
        <taxon>Ostariophysi</taxon>
        <taxon>Cypriniformes</taxon>
        <taxon>Danionidae</taxon>
        <taxon>Danioninae</taxon>
        <taxon>Danio</taxon>
    </lineage>
</organism>
<dbReference type="FunFam" id="3.40.50.300:FF:003364">
    <property type="entry name" value="Si:dkey-110g7.8"/>
    <property type="match status" value="1"/>
</dbReference>
<dbReference type="Pfam" id="PF04548">
    <property type="entry name" value="AIG1"/>
    <property type="match status" value="2"/>
</dbReference>
<dbReference type="PANTHER" id="PTHR10903">
    <property type="entry name" value="GTPASE, IMAP FAMILY MEMBER-RELATED"/>
    <property type="match status" value="1"/>
</dbReference>
<dbReference type="AlphaFoldDB" id="A0AB40E9M4"/>
<keyword evidence="3" id="KW-0342">GTP-binding</keyword>
<dbReference type="PROSITE" id="PS51720">
    <property type="entry name" value="G_AIG1"/>
    <property type="match status" value="2"/>
</dbReference>
<dbReference type="Bgee" id="ENSDARG00000074205">
    <property type="expression patterns" value="Expressed in pharyngeal gill and 2 other cell types or tissues"/>
</dbReference>
<dbReference type="PaxDb" id="7955-ENSDARP00000056225"/>
<evidence type="ECO:0000256" key="2">
    <source>
        <dbReference type="ARBA" id="ARBA00022741"/>
    </source>
</evidence>
<gene>
    <name evidence="5 6" type="primary">si:dkey-1c7.3</name>
</gene>
<evidence type="ECO:0000256" key="3">
    <source>
        <dbReference type="ARBA" id="ARBA00023134"/>
    </source>
</evidence>
<accession>A0AB40E9M4</accession>
<dbReference type="Proteomes" id="UP000000437">
    <property type="component" value="Chromosome 1"/>
</dbReference>
<dbReference type="InterPro" id="IPR027417">
    <property type="entry name" value="P-loop_NTPase"/>
</dbReference>
<dbReference type="GO" id="GO:0005525">
    <property type="term" value="F:GTP binding"/>
    <property type="evidence" value="ECO:0007669"/>
    <property type="project" value="UniProtKB-KW"/>
</dbReference>
<dbReference type="InterPro" id="IPR006703">
    <property type="entry name" value="G_AIG1"/>
</dbReference>
<keyword evidence="4" id="KW-1185">Reference proteome</keyword>
<proteinExistence type="inferred from homology"/>
<dbReference type="FunFam" id="3.40.50.300:FF:000366">
    <property type="entry name" value="GTPase, IMAP family member 2"/>
    <property type="match status" value="1"/>
</dbReference>
<comment type="similarity">
    <text evidence="1">Belongs to the TRAFAC class TrmE-Era-EngA-EngB-Septin-like GTPase superfamily. AIG1/Toc34/Toc159-like paraseptin GTPase family. IAN subfamily.</text>
</comment>
<dbReference type="CDD" id="cd01852">
    <property type="entry name" value="AIG1"/>
    <property type="match status" value="1"/>
</dbReference>
<dbReference type="Gene3D" id="3.40.50.300">
    <property type="entry name" value="P-loop containing nucleotide triphosphate hydrolases"/>
    <property type="match status" value="2"/>
</dbReference>
<evidence type="ECO:0000313" key="4">
    <source>
        <dbReference type="Proteomes" id="UP000000437"/>
    </source>
</evidence>
<dbReference type="SUPFAM" id="SSF52540">
    <property type="entry name" value="P-loop containing nucleoside triphosphate hydrolases"/>
    <property type="match status" value="2"/>
</dbReference>
<dbReference type="ZFIN" id="ZDB-GENE-121214-189">
    <property type="gene designation" value="si:dkey-1c7.3"/>
</dbReference>
<dbReference type="RefSeq" id="XP_002664794.6">
    <property type="nucleotide sequence ID" value="XM_002664748.8"/>
</dbReference>
<dbReference type="InterPro" id="IPR045058">
    <property type="entry name" value="GIMA/IAN/Toc"/>
</dbReference>